<keyword evidence="3" id="KW-1185">Reference proteome</keyword>
<dbReference type="Proteomes" id="UP000272004">
    <property type="component" value="Unassembled WGS sequence"/>
</dbReference>
<proteinExistence type="predicted"/>
<sequence length="103" mass="12060">MMFEKGRRELSRRPFVFFPSRKTVREDEDGATETSRQGDLSRPHSEHHHAKRCATDHLCVDDRMIYRPRQDATAINLRMGSGDRLTSRRCHEITWPFCLEASA</sequence>
<accession>A0ABY0B0Q7</accession>
<organism evidence="2 3">
    <name type="scientific">Rhizobium fabae</name>
    <dbReference type="NCBI Taxonomy" id="573179"/>
    <lineage>
        <taxon>Bacteria</taxon>
        <taxon>Pseudomonadati</taxon>
        <taxon>Pseudomonadota</taxon>
        <taxon>Alphaproteobacteria</taxon>
        <taxon>Hyphomicrobiales</taxon>
        <taxon>Rhizobiaceae</taxon>
        <taxon>Rhizobium/Agrobacterium group</taxon>
        <taxon>Rhizobium</taxon>
    </lineage>
</organism>
<name>A0ABY0B0Q7_9HYPH</name>
<evidence type="ECO:0000313" key="2">
    <source>
        <dbReference type="EMBL" id="RUM07054.1"/>
    </source>
</evidence>
<evidence type="ECO:0000256" key="1">
    <source>
        <dbReference type="SAM" id="MobiDB-lite"/>
    </source>
</evidence>
<reference evidence="2 3" key="1">
    <citation type="submission" date="2018-11" db="EMBL/GenBank/DDBJ databases">
        <authorList>
            <person name="Huo Y."/>
        </authorList>
    </citation>
    <scope>NUCLEOTIDE SEQUENCE [LARGE SCALE GENOMIC DNA]</scope>
    <source>
        <strain evidence="2 3">CCBAU 33202</strain>
    </source>
</reference>
<feature type="region of interest" description="Disordered" evidence="1">
    <location>
        <begin position="21"/>
        <end position="51"/>
    </location>
</feature>
<comment type="caution">
    <text evidence="2">The sequence shown here is derived from an EMBL/GenBank/DDBJ whole genome shotgun (WGS) entry which is preliminary data.</text>
</comment>
<gene>
    <name evidence="2" type="ORF">EFB14_30490</name>
</gene>
<protein>
    <submittedName>
        <fullName evidence="2">Uncharacterized protein</fullName>
    </submittedName>
</protein>
<evidence type="ECO:0000313" key="3">
    <source>
        <dbReference type="Proteomes" id="UP000272004"/>
    </source>
</evidence>
<dbReference type="EMBL" id="RJJU01000023">
    <property type="protein sequence ID" value="RUM07054.1"/>
    <property type="molecule type" value="Genomic_DNA"/>
</dbReference>